<dbReference type="Gene3D" id="2.130.10.10">
    <property type="entry name" value="YVTN repeat-like/Quinoprotein amine dehydrogenase"/>
    <property type="match status" value="2"/>
</dbReference>
<feature type="repeat" description="WD" evidence="1">
    <location>
        <begin position="760"/>
        <end position="793"/>
    </location>
</feature>
<keyword evidence="1" id="KW-0853">WD repeat</keyword>
<keyword evidence="3" id="KW-0812">Transmembrane</keyword>
<evidence type="ECO:0000259" key="4">
    <source>
        <dbReference type="Pfam" id="PF23065"/>
    </source>
</evidence>
<dbReference type="InterPro" id="IPR057080">
    <property type="entry name" value="PH_SMPa"/>
</dbReference>
<dbReference type="SMART" id="SM00320">
    <property type="entry name" value="WD40"/>
    <property type="match status" value="6"/>
</dbReference>
<dbReference type="SUPFAM" id="SSF50978">
    <property type="entry name" value="WD40 repeat-like"/>
    <property type="match status" value="1"/>
</dbReference>
<dbReference type="PROSITE" id="PS50294">
    <property type="entry name" value="WD_REPEATS_REGION"/>
    <property type="match status" value="1"/>
</dbReference>
<dbReference type="EMBL" id="OZ019894">
    <property type="protein sequence ID" value="CAK9216795.1"/>
    <property type="molecule type" value="Genomic_DNA"/>
</dbReference>
<dbReference type="Proteomes" id="UP001497512">
    <property type="component" value="Chromosome 2"/>
</dbReference>
<evidence type="ECO:0000256" key="1">
    <source>
        <dbReference type="PROSITE-ProRule" id="PRU00221"/>
    </source>
</evidence>
<feature type="repeat" description="WD" evidence="1">
    <location>
        <begin position="807"/>
        <end position="841"/>
    </location>
</feature>
<dbReference type="Pfam" id="PF23065">
    <property type="entry name" value="PH_SMPa"/>
    <property type="match status" value="1"/>
</dbReference>
<name>A0ABP0UCC2_9BRYO</name>
<feature type="domain" description="SMP" evidence="4">
    <location>
        <begin position="91"/>
        <end position="183"/>
    </location>
</feature>
<feature type="compositionally biased region" description="Polar residues" evidence="2">
    <location>
        <begin position="304"/>
        <end position="334"/>
    </location>
</feature>
<feature type="compositionally biased region" description="Basic and acidic residues" evidence="2">
    <location>
        <begin position="230"/>
        <end position="239"/>
    </location>
</feature>
<gene>
    <name evidence="5" type="ORF">CSSPTR1EN2_LOCUS13649</name>
</gene>
<keyword evidence="3" id="KW-1133">Transmembrane helix</keyword>
<dbReference type="Pfam" id="PF00400">
    <property type="entry name" value="WD40"/>
    <property type="match status" value="4"/>
</dbReference>
<dbReference type="SUPFAM" id="SSF50729">
    <property type="entry name" value="PH domain-like"/>
    <property type="match status" value="1"/>
</dbReference>
<keyword evidence="3" id="KW-0472">Membrane</keyword>
<dbReference type="InterPro" id="IPR036322">
    <property type="entry name" value="WD40_repeat_dom_sf"/>
</dbReference>
<feature type="transmembrane region" description="Helical" evidence="3">
    <location>
        <begin position="17"/>
        <end position="39"/>
    </location>
</feature>
<evidence type="ECO:0000256" key="2">
    <source>
        <dbReference type="SAM" id="MobiDB-lite"/>
    </source>
</evidence>
<evidence type="ECO:0000256" key="3">
    <source>
        <dbReference type="SAM" id="Phobius"/>
    </source>
</evidence>
<reference evidence="5" key="1">
    <citation type="submission" date="2024-02" db="EMBL/GenBank/DDBJ databases">
        <authorList>
            <consortium name="ELIXIR-Norway"/>
            <consortium name="Elixir Norway"/>
        </authorList>
    </citation>
    <scope>NUCLEOTIDE SEQUENCE</scope>
</reference>
<dbReference type="PROSITE" id="PS50082">
    <property type="entry name" value="WD_REPEATS_2"/>
    <property type="match status" value="4"/>
</dbReference>
<feature type="repeat" description="WD" evidence="1">
    <location>
        <begin position="727"/>
        <end position="759"/>
    </location>
</feature>
<dbReference type="InterPro" id="IPR051859">
    <property type="entry name" value="DCAF"/>
</dbReference>
<feature type="region of interest" description="Disordered" evidence="2">
    <location>
        <begin position="225"/>
        <end position="350"/>
    </location>
</feature>
<dbReference type="InterPro" id="IPR015943">
    <property type="entry name" value="WD40/YVTN_repeat-like_dom_sf"/>
</dbReference>
<organism evidence="5 6">
    <name type="scientific">Sphagnum troendelagicum</name>
    <dbReference type="NCBI Taxonomy" id="128251"/>
    <lineage>
        <taxon>Eukaryota</taxon>
        <taxon>Viridiplantae</taxon>
        <taxon>Streptophyta</taxon>
        <taxon>Embryophyta</taxon>
        <taxon>Bryophyta</taxon>
        <taxon>Sphagnophytina</taxon>
        <taxon>Sphagnopsida</taxon>
        <taxon>Sphagnales</taxon>
        <taxon>Sphagnaceae</taxon>
        <taxon>Sphagnum</taxon>
    </lineage>
</organism>
<proteinExistence type="predicted"/>
<dbReference type="PANTHER" id="PTHR19847:SF7">
    <property type="entry name" value="DDB1- AND CUL4-ASSOCIATED FACTOR 11"/>
    <property type="match status" value="1"/>
</dbReference>
<dbReference type="PANTHER" id="PTHR19847">
    <property type="entry name" value="DDB1- AND CUL4-ASSOCIATED FACTOR 11"/>
    <property type="match status" value="1"/>
</dbReference>
<keyword evidence="6" id="KW-1185">Reference proteome</keyword>
<evidence type="ECO:0000313" key="5">
    <source>
        <dbReference type="EMBL" id="CAK9216795.1"/>
    </source>
</evidence>
<evidence type="ECO:0000313" key="6">
    <source>
        <dbReference type="Proteomes" id="UP001497512"/>
    </source>
</evidence>
<dbReference type="InterPro" id="IPR001680">
    <property type="entry name" value="WD40_rpt"/>
</dbReference>
<protein>
    <recommendedName>
        <fullName evidence="4">SMP domain-containing protein</fullName>
    </recommendedName>
</protein>
<feature type="repeat" description="WD" evidence="1">
    <location>
        <begin position="936"/>
        <end position="968"/>
    </location>
</feature>
<accession>A0ABP0UCC2</accession>
<sequence>MAVFCSSWDTCTPAKCFPYLLLGATVLALLEFLLLLYIVGKAWRSRTRHGKASEVSIDTQGDSISFSLQGNVWVAPLVCGDWSKASLKQVGNDMMPSLRHANLGDRVLHLKARDGTDETISLNGCQVFAVSGGVGPKQKWDKKYPIQVYHTDRTIYRGCKTCLFYLETSWEKEAWCEVLRATAQLGSTTNDGYLKTKKEYALYTHNVEKFMPYVTEFHTNKGANHFDIGPQDKKSDGNKSNDGTSRKRLIWNIVTRRGSKAKANSNPKGVKLTDSSSKQDHSREQLIPAPHQEEDRNSKGKVAGNTSKVNTNTSHQSGIGSNLNSARSIDSGTKISEKDARASVDSTGEDPVVAATNASDDEKATDIIVTQGTEGELRVDPGMTIEPGLVCFNMVIARLYFDFYHSPERVASIQHRLQRQLSKMRTPSYVKSVTITKLDLGKLPPFATAVHMLPADEGGTLAVEMDMVWNSGGCVTIETRIDMQDLNTREKMAAEAQEPGLAGAAATALLTGLEKDSDIAHTGISAEFPHRSAIPSSKPVSPLDHALAHATALRNAASEDSVRLGKVKPFELVNTHTMLTGREFNVSKNGRFSRAECCHVAARYLPTDGPSVVEQLNSRAYIGQFSRDGTLFVAGFQDRRIRIYNVDRGWTVQKDILARNLRWTVTDSALSPDQRFLVYASITPVVHLVNVGSESGGVQSLANVTDIHEGLNFTTDLRGDNVFGLWTVQFSNDGRELVAGSSDKRIYVYDLEANKPVLRILAHKDDVNAVVFADESCHLIYSGSDDHICKIWDRRCFAQRNKPAGQLVGHLEGITFIDSRGDGRYFISNGKDQTLKLWDIRKMSSGSPSIRGSKQQKIPSFRWDYRWVDYPGMGRDIRHPNDESLMTYKGHLVLRTLIRCYFSPLASTGQKYIYTGSHDGCVYIFDMVTGKQVEKLVFHRGTVRDCSWHPTQPMLVSSSWDGNLAKWEHLHGDKAPVSRFCSVQRPQFEMDNFFDSE</sequence>